<organism evidence="1 2">
    <name type="scientific">Leucogyrophana mollusca</name>
    <dbReference type="NCBI Taxonomy" id="85980"/>
    <lineage>
        <taxon>Eukaryota</taxon>
        <taxon>Fungi</taxon>
        <taxon>Dikarya</taxon>
        <taxon>Basidiomycota</taxon>
        <taxon>Agaricomycotina</taxon>
        <taxon>Agaricomycetes</taxon>
        <taxon>Agaricomycetidae</taxon>
        <taxon>Boletales</taxon>
        <taxon>Boletales incertae sedis</taxon>
        <taxon>Leucogyrophana</taxon>
    </lineage>
</organism>
<evidence type="ECO:0000313" key="2">
    <source>
        <dbReference type="Proteomes" id="UP000790709"/>
    </source>
</evidence>
<name>A0ACB8B9U3_9AGAM</name>
<comment type="caution">
    <text evidence="1">The sequence shown here is derived from an EMBL/GenBank/DDBJ whole genome shotgun (WGS) entry which is preliminary data.</text>
</comment>
<accession>A0ACB8B9U3</accession>
<protein>
    <submittedName>
        <fullName evidence="1">Uncharacterized protein</fullName>
    </submittedName>
</protein>
<sequence length="966" mass="108086">MPVLPTIDALPPIAPRFFVPRLVDKPQNPIIHTIELEAHYAGHPPLLTPQSVRTHRLQTENPVLQKDDSRDLGLLWIDAATYSVHHRERVMSWDALSRSGSTWATSTPFLSEQSSQVFASFQHRIRPTLVDPSVNVVRVEQLELLQALQMVVLGTSSFLHVWDPISETFLQDGPPGGKTNLIVIESKDEVVSRSFIQRFLTIGTLLRRLEIFLDTLRRRHASAGPTVHAFSHALSNTLRHLRDNLTRGSPFSGTSFTDNNILAAIWLRYQGFEEVAISLASLCRRDADASPSTYTDFPALPVPLLSRIYEHLSYHVEKSSPPTVTAIHAYLLTISSRGYIQDLCQSIAYGGDRSQKIQVPLNAHDLEPSTLFDENVNEDEREGLGNIEMEDNDYPTFVPRELADIFPAARKSLNLLLAAKPDHDVLQPPASLRHITWIWTEAEIKAAWDDIHDGKAPSDSPSDNSPLHSQKFAQDHPPNIYKPDLADFQIFDMDPGSFSHQTLLGLPAEKYAAGDLNAFITAFPESLPATTPDLSILSSLIFSPLVAHAASLSRALLSLFMDQNSSLCLHAHLVLLRSYLLLTSHSFKSRLSTALFSDSDGREVLDHGLKAFTLSRHKSHSAGAKPSSSGRWAVGLAPFLTDRDTWPPGGADLSFFLRTVIVDSLESSRTLSDDTDQNEGLRRILTEAEFRLGFAIRDLPTGTGRDRWLNPLCEALDFLYLDYKVPHPLDVLITPSILSKYQRVFAFILRMLRVEAAIRATYRMTRSERDPLFPTLVPSNKLLLHFRFVAHSFVNTLSSYVFGTAIGGNFDVFLSRVQPPHSETSDEFPDVFSLADSHSVLLDDILSACLLRSGQRAVGDLLRGTLELVLEFCVLVGDLKARRLEEYRAASALEVLYGTFRKKMSNFIKTLEALLERDTKSWQRQEMLFLRPPDAGAHNPPGGLESLYHLLSQLDIGEWWKGSMKD</sequence>
<proteinExistence type="predicted"/>
<keyword evidence="2" id="KW-1185">Reference proteome</keyword>
<reference evidence="1" key="1">
    <citation type="journal article" date="2021" name="New Phytol.">
        <title>Evolutionary innovations through gain and loss of genes in the ectomycorrhizal Boletales.</title>
        <authorList>
            <person name="Wu G."/>
            <person name="Miyauchi S."/>
            <person name="Morin E."/>
            <person name="Kuo A."/>
            <person name="Drula E."/>
            <person name="Varga T."/>
            <person name="Kohler A."/>
            <person name="Feng B."/>
            <person name="Cao Y."/>
            <person name="Lipzen A."/>
            <person name="Daum C."/>
            <person name="Hundley H."/>
            <person name="Pangilinan J."/>
            <person name="Johnson J."/>
            <person name="Barry K."/>
            <person name="LaButti K."/>
            <person name="Ng V."/>
            <person name="Ahrendt S."/>
            <person name="Min B."/>
            <person name="Choi I.G."/>
            <person name="Park H."/>
            <person name="Plett J.M."/>
            <person name="Magnuson J."/>
            <person name="Spatafora J.W."/>
            <person name="Nagy L.G."/>
            <person name="Henrissat B."/>
            <person name="Grigoriev I.V."/>
            <person name="Yang Z.L."/>
            <person name="Xu J."/>
            <person name="Martin F.M."/>
        </authorList>
    </citation>
    <scope>NUCLEOTIDE SEQUENCE</scope>
    <source>
        <strain evidence="1">KUC20120723A-06</strain>
    </source>
</reference>
<evidence type="ECO:0000313" key="1">
    <source>
        <dbReference type="EMBL" id="KAH7922364.1"/>
    </source>
</evidence>
<gene>
    <name evidence="1" type="ORF">BV22DRAFT_1017395</name>
</gene>
<dbReference type="Proteomes" id="UP000790709">
    <property type="component" value="Unassembled WGS sequence"/>
</dbReference>
<dbReference type="EMBL" id="MU266487">
    <property type="protein sequence ID" value="KAH7922364.1"/>
    <property type="molecule type" value="Genomic_DNA"/>
</dbReference>